<evidence type="ECO:0000313" key="2">
    <source>
        <dbReference type="Proteomes" id="UP000190328"/>
    </source>
</evidence>
<dbReference type="PANTHER" id="PTHR34071:SF2">
    <property type="entry name" value="FLAVIN-NUCLEOTIDE-BINDING PROTEIN"/>
    <property type="match status" value="1"/>
</dbReference>
<evidence type="ECO:0008006" key="3">
    <source>
        <dbReference type="Google" id="ProtNLM"/>
    </source>
</evidence>
<dbReference type="SUPFAM" id="SSF50475">
    <property type="entry name" value="FMN-binding split barrel"/>
    <property type="match status" value="1"/>
</dbReference>
<proteinExistence type="predicted"/>
<dbReference type="Proteomes" id="UP000190328">
    <property type="component" value="Unassembled WGS sequence"/>
</dbReference>
<dbReference type="PANTHER" id="PTHR34071">
    <property type="entry name" value="5-NITROIMIDAZOLE ANTIBIOTICS RESISTANCE PROTEIN, NIMA-FAMILY-RELATED PROTEIN-RELATED"/>
    <property type="match status" value="1"/>
</dbReference>
<evidence type="ECO:0000313" key="1">
    <source>
        <dbReference type="EMBL" id="SJZ56641.1"/>
    </source>
</evidence>
<accession>A0A1T4LPS3</accession>
<dbReference type="AlphaFoldDB" id="A0A1T4LPS3"/>
<reference evidence="1 2" key="1">
    <citation type="submission" date="2017-02" db="EMBL/GenBank/DDBJ databases">
        <authorList>
            <person name="Peterson S.W."/>
        </authorList>
    </citation>
    <scope>NUCLEOTIDE SEQUENCE [LARGE SCALE GENOMIC DNA]</scope>
    <source>
        <strain evidence="1 2">ATCC BAA-1030</strain>
    </source>
</reference>
<dbReference type="Gene3D" id="2.30.110.10">
    <property type="entry name" value="Electron Transport, Fmn-binding Protein, Chain A"/>
    <property type="match status" value="1"/>
</dbReference>
<dbReference type="EMBL" id="FUXI01000006">
    <property type="protein sequence ID" value="SJZ56641.1"/>
    <property type="molecule type" value="Genomic_DNA"/>
</dbReference>
<dbReference type="InterPro" id="IPR012349">
    <property type="entry name" value="Split_barrel_FMN-bd"/>
</dbReference>
<dbReference type="OrthoDB" id="9794935at2"/>
<name>A0A1T4LPS3_9ENTE</name>
<dbReference type="STRING" id="263852.SAMN02745116_00754"/>
<dbReference type="InterPro" id="IPR024747">
    <property type="entry name" value="Pyridox_Oxase-rel"/>
</dbReference>
<protein>
    <recommendedName>
        <fullName evidence="3">Nitroimidazol reductase NimA, pyridoxamine 5'-phosphate oxidase superfamily</fullName>
    </recommendedName>
</protein>
<keyword evidence="2" id="KW-1185">Reference proteome</keyword>
<dbReference type="Pfam" id="PF12900">
    <property type="entry name" value="Pyridox_ox_2"/>
    <property type="match status" value="1"/>
</dbReference>
<organism evidence="1 2">
    <name type="scientific">Pilibacter termitis</name>
    <dbReference type="NCBI Taxonomy" id="263852"/>
    <lineage>
        <taxon>Bacteria</taxon>
        <taxon>Bacillati</taxon>
        <taxon>Bacillota</taxon>
        <taxon>Bacilli</taxon>
        <taxon>Lactobacillales</taxon>
        <taxon>Enterococcaceae</taxon>
        <taxon>Pilibacter</taxon>
    </lineage>
</organism>
<sequence>MRRVDRELSLDETIKVIENQEYGVLSTIGENGYPYGIPLNYAYIDGAIYIHGARSGHKIENFSFCEKVSFTVVGDTEVLPEKFGTNYESAICFGKISEAVDSEKEKALYSLIEKYSADYLAEGREYLAKMTKATRVFKISIESISGKAKRK</sequence>
<gene>
    <name evidence="1" type="ORF">SAMN02745116_00754</name>
</gene>